<keyword evidence="2" id="KW-0732">Signal</keyword>
<evidence type="ECO:0000313" key="3">
    <source>
        <dbReference type="EMBL" id="OSD04548.1"/>
    </source>
</evidence>
<feature type="region of interest" description="Disordered" evidence="1">
    <location>
        <begin position="28"/>
        <end position="69"/>
    </location>
</feature>
<protein>
    <recommendedName>
        <fullName evidence="5">Thioredoxin-like fold domain-containing protein</fullName>
    </recommendedName>
</protein>
<dbReference type="OrthoDB" id="2502001at2759"/>
<accession>A0A1Y2ITV7</accession>
<name>A0A1Y2ITV7_TRAC3</name>
<feature type="signal peptide" evidence="2">
    <location>
        <begin position="1"/>
        <end position="19"/>
    </location>
</feature>
<feature type="compositionally biased region" description="Basic residues" evidence="1">
    <location>
        <begin position="348"/>
        <end position="358"/>
    </location>
</feature>
<dbReference type="Proteomes" id="UP000193067">
    <property type="component" value="Unassembled WGS sequence"/>
</dbReference>
<evidence type="ECO:0000256" key="2">
    <source>
        <dbReference type="SAM" id="SignalP"/>
    </source>
</evidence>
<dbReference type="EMBL" id="KZ084096">
    <property type="protein sequence ID" value="OSD04548.1"/>
    <property type="molecule type" value="Genomic_DNA"/>
</dbReference>
<evidence type="ECO:0008006" key="5">
    <source>
        <dbReference type="Google" id="ProtNLM"/>
    </source>
</evidence>
<dbReference type="AlphaFoldDB" id="A0A1Y2ITV7"/>
<feature type="compositionally biased region" description="Low complexity" evidence="1">
    <location>
        <begin position="307"/>
        <end position="347"/>
    </location>
</feature>
<keyword evidence="4" id="KW-1185">Reference proteome</keyword>
<sequence length="358" mass="38757">MKLSSLLLPSLLCAASASAQYFSAGWTPGQPVPPPDPQGGTPNLAQPYERAPTAVPTPESAPVPPASGQAASGLKGLASLFDVNRLLTSKPVASLFGKLGVNISEAVAQTGKPFWDPRIPLITDENWEEVVVNEPLTEAEEKDRVWFIIITVSAGSQSNALSKMVDQSFDDAFNQTVIAGDLPNVRWGRIDYLNVTYLTTKWAVWTGPFLLVATDRGQTLRFYKADRVRVSSDLIRELLVEELWRNTDPWKTNFAPGGKREWVLHYYALAMKRTFDFVNRFPRWVLMIASGGIASVVMRLLHRNPSAEETPAPAPAPAVTAKPTKSATVVSQGSSTAVASAPASSPSKSKRKGGKKSA</sequence>
<feature type="chain" id="PRO_5012869904" description="Thioredoxin-like fold domain-containing protein" evidence="2">
    <location>
        <begin position="20"/>
        <end position="358"/>
    </location>
</feature>
<gene>
    <name evidence="3" type="ORF">PYCCODRAFT_1466016</name>
</gene>
<evidence type="ECO:0000313" key="4">
    <source>
        <dbReference type="Proteomes" id="UP000193067"/>
    </source>
</evidence>
<organism evidence="3 4">
    <name type="scientific">Trametes coccinea (strain BRFM310)</name>
    <name type="common">Pycnoporus coccineus</name>
    <dbReference type="NCBI Taxonomy" id="1353009"/>
    <lineage>
        <taxon>Eukaryota</taxon>
        <taxon>Fungi</taxon>
        <taxon>Dikarya</taxon>
        <taxon>Basidiomycota</taxon>
        <taxon>Agaricomycotina</taxon>
        <taxon>Agaricomycetes</taxon>
        <taxon>Polyporales</taxon>
        <taxon>Polyporaceae</taxon>
        <taxon>Trametes</taxon>
    </lineage>
</organism>
<proteinExistence type="predicted"/>
<reference evidence="3 4" key="1">
    <citation type="journal article" date="2015" name="Biotechnol. Biofuels">
        <title>Enhanced degradation of softwood versus hardwood by the white-rot fungus Pycnoporus coccineus.</title>
        <authorList>
            <person name="Couturier M."/>
            <person name="Navarro D."/>
            <person name="Chevret D."/>
            <person name="Henrissat B."/>
            <person name="Piumi F."/>
            <person name="Ruiz-Duenas F.J."/>
            <person name="Martinez A.T."/>
            <person name="Grigoriev I.V."/>
            <person name="Riley R."/>
            <person name="Lipzen A."/>
            <person name="Berrin J.G."/>
            <person name="Master E.R."/>
            <person name="Rosso M.N."/>
        </authorList>
    </citation>
    <scope>NUCLEOTIDE SEQUENCE [LARGE SCALE GENOMIC DNA]</scope>
    <source>
        <strain evidence="3 4">BRFM310</strain>
    </source>
</reference>
<feature type="region of interest" description="Disordered" evidence="1">
    <location>
        <begin position="306"/>
        <end position="358"/>
    </location>
</feature>
<evidence type="ECO:0000256" key="1">
    <source>
        <dbReference type="SAM" id="MobiDB-lite"/>
    </source>
</evidence>